<feature type="domain" description="Response regulatory" evidence="2">
    <location>
        <begin position="1"/>
        <end position="105"/>
    </location>
</feature>
<gene>
    <name evidence="3" type="ORF">CAP_8296</name>
</gene>
<dbReference type="PROSITE" id="PS50110">
    <property type="entry name" value="RESPONSE_REGULATORY"/>
    <property type="match status" value="1"/>
</dbReference>
<dbReference type="SUPFAM" id="SSF52172">
    <property type="entry name" value="CheY-like"/>
    <property type="match status" value="1"/>
</dbReference>
<keyword evidence="3" id="KW-0808">Transferase</keyword>
<dbReference type="eggNOG" id="COG2205">
    <property type="taxonomic scope" value="Bacteria"/>
</dbReference>
<dbReference type="GO" id="GO:0016301">
    <property type="term" value="F:kinase activity"/>
    <property type="evidence" value="ECO:0007669"/>
    <property type="project" value="UniProtKB-KW"/>
</dbReference>
<dbReference type="Gene3D" id="3.40.50.2300">
    <property type="match status" value="1"/>
</dbReference>
<dbReference type="InterPro" id="IPR001789">
    <property type="entry name" value="Sig_transdc_resp-reg_receiver"/>
</dbReference>
<dbReference type="STRING" id="1192034.CAP_8296"/>
<dbReference type="AlphaFoldDB" id="A0A017SWX8"/>
<sequence>MEDDEAVVDLLDTALSARGATIVSVRHAEELAAALATGPFHAALLDISPIEQDIGGAVSAVQLASPSARLVVMSGSGGLVDLPQGCTAWVRKPFEIREIVEVLVR</sequence>
<proteinExistence type="predicted"/>
<reference evidence="3 4" key="1">
    <citation type="submission" date="2013-05" db="EMBL/GenBank/DDBJ databases">
        <title>Genome assembly of Chondromyces apiculatus DSM 436.</title>
        <authorList>
            <person name="Sharma G."/>
            <person name="Khatri I."/>
            <person name="Kaur C."/>
            <person name="Mayilraj S."/>
            <person name="Subramanian S."/>
        </authorList>
    </citation>
    <scope>NUCLEOTIDE SEQUENCE [LARGE SCALE GENOMIC DNA]</scope>
    <source>
        <strain evidence="3 4">DSM 436</strain>
    </source>
</reference>
<comment type="caution">
    <text evidence="3">The sequence shown here is derived from an EMBL/GenBank/DDBJ whole genome shotgun (WGS) entry which is preliminary data.</text>
</comment>
<name>A0A017SWX8_9BACT</name>
<keyword evidence="3" id="KW-0418">Kinase</keyword>
<accession>A0A017SWX8</accession>
<evidence type="ECO:0000313" key="3">
    <source>
        <dbReference type="EMBL" id="EYF01463.1"/>
    </source>
</evidence>
<dbReference type="EMBL" id="ASRX01000081">
    <property type="protein sequence ID" value="EYF01463.1"/>
    <property type="molecule type" value="Genomic_DNA"/>
</dbReference>
<keyword evidence="4" id="KW-1185">Reference proteome</keyword>
<feature type="modified residue" description="4-aspartylphosphate" evidence="1">
    <location>
        <position position="46"/>
    </location>
</feature>
<dbReference type="Proteomes" id="UP000019678">
    <property type="component" value="Unassembled WGS sequence"/>
</dbReference>
<keyword evidence="1" id="KW-0597">Phosphoprotein</keyword>
<evidence type="ECO:0000256" key="1">
    <source>
        <dbReference type="PROSITE-ProRule" id="PRU00169"/>
    </source>
</evidence>
<protein>
    <submittedName>
        <fullName evidence="3">Histidine kinase/response regulator hybrid protein</fullName>
    </submittedName>
</protein>
<evidence type="ECO:0000313" key="4">
    <source>
        <dbReference type="Proteomes" id="UP000019678"/>
    </source>
</evidence>
<dbReference type="InterPro" id="IPR011006">
    <property type="entry name" value="CheY-like_superfamily"/>
</dbReference>
<organism evidence="3 4">
    <name type="scientific">Chondromyces apiculatus DSM 436</name>
    <dbReference type="NCBI Taxonomy" id="1192034"/>
    <lineage>
        <taxon>Bacteria</taxon>
        <taxon>Pseudomonadati</taxon>
        <taxon>Myxococcota</taxon>
        <taxon>Polyangia</taxon>
        <taxon>Polyangiales</taxon>
        <taxon>Polyangiaceae</taxon>
        <taxon>Chondromyces</taxon>
    </lineage>
</organism>
<evidence type="ECO:0000259" key="2">
    <source>
        <dbReference type="PROSITE" id="PS50110"/>
    </source>
</evidence>
<dbReference type="GO" id="GO:0000160">
    <property type="term" value="P:phosphorelay signal transduction system"/>
    <property type="evidence" value="ECO:0007669"/>
    <property type="project" value="InterPro"/>
</dbReference>